<comment type="subcellular location">
    <subcellularLocation>
        <location evidence="1 9">Bacterial flagellum basal body</location>
    </subcellularLocation>
    <subcellularLocation>
        <location evidence="2">Cell membrane</location>
        <topology evidence="2">Multi-pass membrane protein</topology>
    </subcellularLocation>
</comment>
<dbReference type="Proteomes" id="UP000178606">
    <property type="component" value="Unassembled WGS sequence"/>
</dbReference>
<keyword evidence="13" id="KW-0282">Flagellum</keyword>
<evidence type="ECO:0000256" key="5">
    <source>
        <dbReference type="ARBA" id="ARBA00022692"/>
    </source>
</evidence>
<dbReference type="GO" id="GO:0005886">
    <property type="term" value="C:plasma membrane"/>
    <property type="evidence" value="ECO:0007669"/>
    <property type="project" value="UniProtKB-SubCell"/>
</dbReference>
<dbReference type="InterPro" id="IPR013556">
    <property type="entry name" value="Flag_M-ring_C"/>
</dbReference>
<dbReference type="InterPro" id="IPR045851">
    <property type="entry name" value="AMP-bd_C_sf"/>
</dbReference>
<feature type="transmembrane region" description="Helical" evidence="10">
    <location>
        <begin position="408"/>
        <end position="429"/>
    </location>
</feature>
<dbReference type="EMBL" id="MFKF01000023">
    <property type="protein sequence ID" value="OGG56826.1"/>
    <property type="molecule type" value="Genomic_DNA"/>
</dbReference>
<evidence type="ECO:0000256" key="1">
    <source>
        <dbReference type="ARBA" id="ARBA00004117"/>
    </source>
</evidence>
<keyword evidence="13" id="KW-0966">Cell projection</keyword>
<dbReference type="PANTHER" id="PTHR30046">
    <property type="entry name" value="FLAGELLAR M-RING PROTEIN"/>
    <property type="match status" value="1"/>
</dbReference>
<keyword evidence="13" id="KW-0969">Cilium</keyword>
<feature type="transmembrane region" description="Helical" evidence="10">
    <location>
        <begin position="24"/>
        <end position="42"/>
    </location>
</feature>
<evidence type="ECO:0000256" key="4">
    <source>
        <dbReference type="ARBA" id="ARBA00022475"/>
    </source>
</evidence>
<dbReference type="PRINTS" id="PR01009">
    <property type="entry name" value="FLGMRINGFLIF"/>
</dbReference>
<keyword evidence="5 10" id="KW-0812">Transmembrane</keyword>
<dbReference type="InterPro" id="IPR006182">
    <property type="entry name" value="FliF_N_dom"/>
</dbReference>
<accession>A0A1F6D5Z0</accession>
<dbReference type="Pfam" id="PF08345">
    <property type="entry name" value="YscJ_FliF_C"/>
    <property type="match status" value="1"/>
</dbReference>
<evidence type="ECO:0000256" key="8">
    <source>
        <dbReference type="ARBA" id="ARBA00023143"/>
    </source>
</evidence>
<feature type="domain" description="Flagellar M-ring N-terminal" evidence="11">
    <location>
        <begin position="49"/>
        <end position="221"/>
    </location>
</feature>
<keyword evidence="6 10" id="KW-1133">Transmembrane helix</keyword>
<comment type="function">
    <text evidence="9">The M ring may be actively involved in energy transduction.</text>
</comment>
<dbReference type="InterPro" id="IPR043427">
    <property type="entry name" value="YscJ/FliF"/>
</dbReference>
<reference evidence="13 14" key="1">
    <citation type="journal article" date="2016" name="Nat. Commun.">
        <title>Thousands of microbial genomes shed light on interconnected biogeochemical processes in an aquifer system.</title>
        <authorList>
            <person name="Anantharaman K."/>
            <person name="Brown C.T."/>
            <person name="Hug L.A."/>
            <person name="Sharon I."/>
            <person name="Castelle C.J."/>
            <person name="Probst A.J."/>
            <person name="Thomas B.C."/>
            <person name="Singh A."/>
            <person name="Wilkins M.J."/>
            <person name="Karaoz U."/>
            <person name="Brodie E.L."/>
            <person name="Williams K.H."/>
            <person name="Hubbard S.S."/>
            <person name="Banfield J.F."/>
        </authorList>
    </citation>
    <scope>NUCLEOTIDE SEQUENCE [LARGE SCALE GENOMIC DNA]</scope>
    <source>
        <strain evidence="14">RIFCSPLOWO2_12_FULL_64_10</strain>
    </source>
</reference>
<keyword evidence="7 10" id="KW-0472">Membrane</keyword>
<feature type="domain" description="Flagellar M-ring C-terminal" evidence="12">
    <location>
        <begin position="297"/>
        <end position="384"/>
    </location>
</feature>
<dbReference type="GO" id="GO:0071973">
    <property type="term" value="P:bacterial-type flagellum-dependent cell motility"/>
    <property type="evidence" value="ECO:0007669"/>
    <property type="project" value="InterPro"/>
</dbReference>
<evidence type="ECO:0000313" key="14">
    <source>
        <dbReference type="Proteomes" id="UP000178606"/>
    </source>
</evidence>
<evidence type="ECO:0000259" key="11">
    <source>
        <dbReference type="Pfam" id="PF01514"/>
    </source>
</evidence>
<dbReference type="GO" id="GO:0003774">
    <property type="term" value="F:cytoskeletal motor activity"/>
    <property type="evidence" value="ECO:0007669"/>
    <property type="project" value="InterPro"/>
</dbReference>
<gene>
    <name evidence="13" type="ORF">A3F84_10535</name>
</gene>
<name>A0A1F6D5Z0_HANXR</name>
<evidence type="ECO:0000256" key="9">
    <source>
        <dbReference type="PIRNR" id="PIRNR004862"/>
    </source>
</evidence>
<sequence>MENLRVYIDKLMAFWNGLGRTQKIAAAAGAGVFLLLLLFFSFRGEEKVVYAPLYTDLEPAEAGQVVMRLRQMNEPYQILGGGAIVMASEKRVDDLRVALAAEGLPQSGLIGYKLFDEAKLGMTEFLQKVNNQRAMQDEIAKTLSKIQWIQGTPRVQLSIPEPSLFTEQEKPVTASIMLPIRRGFRPEHNQVQGVALLVARAVPGLQENNVTIVDNTGRLLTEEADPLARQASKQMDLQRNVEAYLEKKAASVLEKITGRPDNFSVKVSVALDFNQAEQTMETYDPNATVLRSEERNEESSAEAGTKERTVSNYEINKTISKVVSAPGVIKRRSVSVTLDRPIDPQTSLPAPRPQTEVDNIRATIMAAVGYNASADQFEIRELAFDRTARAREEDAQRAAERSQLITDIVLNVAKGVAIIIALLVLRAIIGAIGRGVAREEEIAAAAVEGVAQEAAAEIMPETPHEITLGRIAQMISERPEDAARLIRTMLLEEAQKQRTQ</sequence>
<dbReference type="Pfam" id="PF01514">
    <property type="entry name" value="YscJ_FliF"/>
    <property type="match status" value="1"/>
</dbReference>
<dbReference type="PANTHER" id="PTHR30046:SF0">
    <property type="entry name" value="FLAGELLAR M-RING PROTEIN"/>
    <property type="match status" value="1"/>
</dbReference>
<dbReference type="AlphaFoldDB" id="A0A1F6D5Z0"/>
<comment type="caution">
    <text evidence="13">The sequence shown here is derived from an EMBL/GenBank/DDBJ whole genome shotgun (WGS) entry which is preliminary data.</text>
</comment>
<evidence type="ECO:0000313" key="13">
    <source>
        <dbReference type="EMBL" id="OGG56826.1"/>
    </source>
</evidence>
<proteinExistence type="inferred from homology"/>
<evidence type="ECO:0000256" key="3">
    <source>
        <dbReference type="ARBA" id="ARBA00007971"/>
    </source>
</evidence>
<keyword evidence="4" id="KW-1003">Cell membrane</keyword>
<evidence type="ECO:0000259" key="12">
    <source>
        <dbReference type="Pfam" id="PF08345"/>
    </source>
</evidence>
<dbReference type="Gene3D" id="3.30.300.30">
    <property type="match status" value="1"/>
</dbReference>
<organism evidence="13 14">
    <name type="scientific">Handelsmanbacteria sp. (strain RIFCSPLOWO2_12_FULL_64_10)</name>
    <dbReference type="NCBI Taxonomy" id="1817868"/>
    <lineage>
        <taxon>Bacteria</taxon>
        <taxon>Candidatus Handelsmaniibacteriota</taxon>
    </lineage>
</organism>
<dbReference type="GO" id="GO:0009431">
    <property type="term" value="C:bacterial-type flagellum basal body, MS ring"/>
    <property type="evidence" value="ECO:0007669"/>
    <property type="project" value="InterPro"/>
</dbReference>
<evidence type="ECO:0000256" key="10">
    <source>
        <dbReference type="SAM" id="Phobius"/>
    </source>
</evidence>
<comment type="similarity">
    <text evidence="3 9">Belongs to the FliF family.</text>
</comment>
<keyword evidence="8 9" id="KW-0975">Bacterial flagellum</keyword>
<dbReference type="InterPro" id="IPR000067">
    <property type="entry name" value="FlgMring_FliF"/>
</dbReference>
<protein>
    <recommendedName>
        <fullName evidence="9">Flagellar M-ring protein</fullName>
    </recommendedName>
</protein>
<dbReference type="PIRSF" id="PIRSF004862">
    <property type="entry name" value="FliF"/>
    <property type="match status" value="1"/>
</dbReference>
<evidence type="ECO:0000256" key="6">
    <source>
        <dbReference type="ARBA" id="ARBA00022989"/>
    </source>
</evidence>
<evidence type="ECO:0000256" key="7">
    <source>
        <dbReference type="ARBA" id="ARBA00023136"/>
    </source>
</evidence>
<dbReference type="NCBIfam" id="TIGR00206">
    <property type="entry name" value="fliF"/>
    <property type="match status" value="1"/>
</dbReference>
<evidence type="ECO:0000256" key="2">
    <source>
        <dbReference type="ARBA" id="ARBA00004651"/>
    </source>
</evidence>